<evidence type="ECO:0000313" key="2">
    <source>
        <dbReference type="EMBL" id="MFB2835389.1"/>
    </source>
</evidence>
<sequence>MEYNYYLPNFSDDDVIQLSNGLYKVGQLKTAMEFATNDQNRLPHSLFYALRDKGVILENLVVTQKLFVDGLDAEALKVGAKGWQKGKIRVRVTLEFEPEEPETNEPESPLDDLRRMMNDNS</sequence>
<feature type="compositionally biased region" description="Acidic residues" evidence="1">
    <location>
        <begin position="97"/>
        <end position="110"/>
    </location>
</feature>
<dbReference type="InterPro" id="IPR014971">
    <property type="entry name" value="KGK"/>
</dbReference>
<dbReference type="Pfam" id="PF08872">
    <property type="entry name" value="KGK"/>
    <property type="match status" value="1"/>
</dbReference>
<dbReference type="EMBL" id="JBHFNT010000107">
    <property type="protein sequence ID" value="MFB2835389.1"/>
    <property type="molecule type" value="Genomic_DNA"/>
</dbReference>
<reference evidence="2 3" key="1">
    <citation type="submission" date="2024-09" db="EMBL/GenBank/DDBJ databases">
        <title>Floridaenema gen nov. (Aerosakkonemataceae, Aerosakkonematales ord. nov., Cyanobacteria) from benthic tropical and subtropical fresh waters, with the description of four new species.</title>
        <authorList>
            <person name="Moretto J.A."/>
            <person name="Berthold D.E."/>
            <person name="Lefler F.W."/>
            <person name="Huang I.-S."/>
            <person name="Laughinghouse H. IV."/>
        </authorList>
    </citation>
    <scope>NUCLEOTIDE SEQUENCE [LARGE SCALE GENOMIC DNA]</scope>
    <source>
        <strain evidence="2 3">BLCC-F167</strain>
    </source>
</reference>
<keyword evidence="3" id="KW-1185">Reference proteome</keyword>
<gene>
    <name evidence="2" type="ORF">ACE1CA_12730</name>
</gene>
<dbReference type="Proteomes" id="UP001576780">
    <property type="component" value="Unassembled WGS sequence"/>
</dbReference>
<name>A0ABV4WJX3_9CYAN</name>
<organism evidence="2 3">
    <name type="scientific">Floridaenema evergladense BLCC-F167</name>
    <dbReference type="NCBI Taxonomy" id="3153639"/>
    <lineage>
        <taxon>Bacteria</taxon>
        <taxon>Bacillati</taxon>
        <taxon>Cyanobacteriota</taxon>
        <taxon>Cyanophyceae</taxon>
        <taxon>Oscillatoriophycideae</taxon>
        <taxon>Aerosakkonematales</taxon>
        <taxon>Aerosakkonemataceae</taxon>
        <taxon>Floridanema</taxon>
        <taxon>Floridanema evergladense</taxon>
    </lineage>
</organism>
<feature type="compositionally biased region" description="Basic and acidic residues" evidence="1">
    <location>
        <begin position="111"/>
        <end position="121"/>
    </location>
</feature>
<proteinExistence type="predicted"/>
<evidence type="ECO:0000256" key="1">
    <source>
        <dbReference type="SAM" id="MobiDB-lite"/>
    </source>
</evidence>
<accession>A0ABV4WJX3</accession>
<protein>
    <submittedName>
        <fullName evidence="2">KGK domain-containing protein</fullName>
    </submittedName>
</protein>
<dbReference type="RefSeq" id="WP_413277802.1">
    <property type="nucleotide sequence ID" value="NZ_JBHFNT010000107.1"/>
</dbReference>
<comment type="caution">
    <text evidence="2">The sequence shown here is derived from an EMBL/GenBank/DDBJ whole genome shotgun (WGS) entry which is preliminary data.</text>
</comment>
<feature type="region of interest" description="Disordered" evidence="1">
    <location>
        <begin position="97"/>
        <end position="121"/>
    </location>
</feature>
<evidence type="ECO:0000313" key="3">
    <source>
        <dbReference type="Proteomes" id="UP001576780"/>
    </source>
</evidence>